<dbReference type="GO" id="GO:0008486">
    <property type="term" value="F:diphosphoinositol-polyphosphate diphosphatase activity"/>
    <property type="evidence" value="ECO:0007669"/>
    <property type="project" value="TreeGrafter"/>
</dbReference>
<dbReference type="EMBL" id="GL883106">
    <property type="protein sequence ID" value="EGG06995.1"/>
    <property type="molecule type" value="Genomic_DNA"/>
</dbReference>
<feature type="domain" description="Nudix hydrolase" evidence="5">
    <location>
        <begin position="1"/>
        <end position="129"/>
    </location>
</feature>
<dbReference type="GO" id="GO:0034432">
    <property type="term" value="F:bis(5'-adenosyl)-pentaphosphatase activity"/>
    <property type="evidence" value="ECO:0007669"/>
    <property type="project" value="TreeGrafter"/>
</dbReference>
<dbReference type="Proteomes" id="UP000001072">
    <property type="component" value="Unassembled WGS sequence"/>
</dbReference>
<dbReference type="GO" id="GO:1901911">
    <property type="term" value="P:adenosine 5'-(hexahydrogen pentaphosphate) catabolic process"/>
    <property type="evidence" value="ECO:0007669"/>
    <property type="project" value="TreeGrafter"/>
</dbReference>
<dbReference type="Gene3D" id="3.90.79.10">
    <property type="entry name" value="Nucleoside Triphosphate Pyrophosphohydrolase"/>
    <property type="match status" value="1"/>
</dbReference>
<organism evidence="7">
    <name type="scientific">Melampsora larici-populina (strain 98AG31 / pathotype 3-4-7)</name>
    <name type="common">Poplar leaf rust fungus</name>
    <dbReference type="NCBI Taxonomy" id="747676"/>
    <lineage>
        <taxon>Eukaryota</taxon>
        <taxon>Fungi</taxon>
        <taxon>Dikarya</taxon>
        <taxon>Basidiomycota</taxon>
        <taxon>Pucciniomycotina</taxon>
        <taxon>Pucciniomycetes</taxon>
        <taxon>Pucciniales</taxon>
        <taxon>Melampsoraceae</taxon>
        <taxon>Melampsora</taxon>
    </lineage>
</organism>
<dbReference type="OrthoDB" id="2011998at2759"/>
<dbReference type="InParanoid" id="F4RKR3"/>
<evidence type="ECO:0000256" key="3">
    <source>
        <dbReference type="ARBA" id="ARBA00022801"/>
    </source>
</evidence>
<name>F4RKR3_MELLP</name>
<evidence type="ECO:0000256" key="1">
    <source>
        <dbReference type="ARBA" id="ARBA00001946"/>
    </source>
</evidence>
<dbReference type="GO" id="GO:0046872">
    <property type="term" value="F:metal ion binding"/>
    <property type="evidence" value="ECO:0007669"/>
    <property type="project" value="UniProtKB-KW"/>
</dbReference>
<dbReference type="KEGG" id="mlr:MELLADRAFT_106239"/>
<dbReference type="GeneID" id="18922839"/>
<dbReference type="GO" id="GO:1901909">
    <property type="term" value="P:diadenosine hexaphosphate catabolic process"/>
    <property type="evidence" value="ECO:0007669"/>
    <property type="project" value="TreeGrafter"/>
</dbReference>
<dbReference type="eggNOG" id="KOG2839">
    <property type="taxonomic scope" value="Eukaryota"/>
</dbReference>
<gene>
    <name evidence="6" type="ORF">MELLADRAFT_106239</name>
</gene>
<reference evidence="7" key="1">
    <citation type="journal article" date="2011" name="Proc. Natl. Acad. Sci. U.S.A.">
        <title>Obligate biotrophy features unraveled by the genomic analysis of rust fungi.</title>
        <authorList>
            <person name="Duplessis S."/>
            <person name="Cuomo C.A."/>
            <person name="Lin Y.-C."/>
            <person name="Aerts A."/>
            <person name="Tisserant E."/>
            <person name="Veneault-Fourrey C."/>
            <person name="Joly D.L."/>
            <person name="Hacquard S."/>
            <person name="Amselem J."/>
            <person name="Cantarel B.L."/>
            <person name="Chiu R."/>
            <person name="Coutinho P.M."/>
            <person name="Feau N."/>
            <person name="Field M."/>
            <person name="Frey P."/>
            <person name="Gelhaye E."/>
            <person name="Goldberg J."/>
            <person name="Grabherr M.G."/>
            <person name="Kodira C.D."/>
            <person name="Kohler A."/>
            <person name="Kuees U."/>
            <person name="Lindquist E.A."/>
            <person name="Lucas S.M."/>
            <person name="Mago R."/>
            <person name="Mauceli E."/>
            <person name="Morin E."/>
            <person name="Murat C."/>
            <person name="Pangilinan J.L."/>
            <person name="Park R."/>
            <person name="Pearson M."/>
            <person name="Quesneville H."/>
            <person name="Rouhier N."/>
            <person name="Sakthikumar S."/>
            <person name="Salamov A.A."/>
            <person name="Schmutz J."/>
            <person name="Selles B."/>
            <person name="Shapiro H."/>
            <person name="Tanguay P."/>
            <person name="Tuskan G.A."/>
            <person name="Henrissat B."/>
            <person name="Van de Peer Y."/>
            <person name="Rouze P."/>
            <person name="Ellis J.G."/>
            <person name="Dodds P.N."/>
            <person name="Schein J.E."/>
            <person name="Zhong S."/>
            <person name="Hamelin R.C."/>
            <person name="Grigoriev I.V."/>
            <person name="Szabo L.J."/>
            <person name="Martin F."/>
        </authorList>
    </citation>
    <scope>NUCLEOTIDE SEQUENCE [LARGE SCALE GENOMIC DNA]</scope>
    <source>
        <strain evidence="7">98AG31 / pathotype 3-4-7</strain>
    </source>
</reference>
<dbReference type="STRING" id="747676.F4RKR3"/>
<evidence type="ECO:0000313" key="7">
    <source>
        <dbReference type="Proteomes" id="UP000001072"/>
    </source>
</evidence>
<dbReference type="HOGENOM" id="CLU_097772_1_0_1"/>
<dbReference type="PANTHER" id="PTHR12629">
    <property type="entry name" value="DIPHOSPHOINOSITOL POLYPHOSPHATE PHOSPHOHYDROLASE"/>
    <property type="match status" value="1"/>
</dbReference>
<evidence type="ECO:0000256" key="4">
    <source>
        <dbReference type="ARBA" id="ARBA00022842"/>
    </source>
</evidence>
<accession>F4RKR3</accession>
<dbReference type="InterPro" id="IPR047198">
    <property type="entry name" value="DDP-like_NUDIX"/>
</dbReference>
<dbReference type="SUPFAM" id="SSF55811">
    <property type="entry name" value="Nudix"/>
    <property type="match status" value="1"/>
</dbReference>
<dbReference type="RefSeq" id="XP_007409955.1">
    <property type="nucleotide sequence ID" value="XM_007409893.1"/>
</dbReference>
<dbReference type="GO" id="GO:0005737">
    <property type="term" value="C:cytoplasm"/>
    <property type="evidence" value="ECO:0007669"/>
    <property type="project" value="TreeGrafter"/>
</dbReference>
<dbReference type="InterPro" id="IPR015797">
    <property type="entry name" value="NUDIX_hydrolase-like_dom_sf"/>
</dbReference>
<dbReference type="GO" id="GO:1901907">
    <property type="term" value="P:diadenosine pentaphosphate catabolic process"/>
    <property type="evidence" value="ECO:0007669"/>
    <property type="project" value="TreeGrafter"/>
</dbReference>
<protein>
    <recommendedName>
        <fullName evidence="5">Nudix hydrolase domain-containing protein</fullName>
    </recommendedName>
</protein>
<dbReference type="PROSITE" id="PS51462">
    <property type="entry name" value="NUDIX"/>
    <property type="match status" value="1"/>
</dbReference>
<dbReference type="GO" id="GO:0005634">
    <property type="term" value="C:nucleus"/>
    <property type="evidence" value="ECO:0007669"/>
    <property type="project" value="TreeGrafter"/>
</dbReference>
<comment type="cofactor">
    <cofactor evidence="1">
        <name>Mg(2+)</name>
        <dbReference type="ChEBI" id="CHEBI:18420"/>
    </cofactor>
</comment>
<proteinExistence type="predicted"/>
<evidence type="ECO:0000256" key="2">
    <source>
        <dbReference type="ARBA" id="ARBA00022723"/>
    </source>
</evidence>
<dbReference type="AlphaFoldDB" id="F4RKR3"/>
<keyword evidence="7" id="KW-1185">Reference proteome</keyword>
<dbReference type="Pfam" id="PF00293">
    <property type="entry name" value="NUDIX"/>
    <property type="match status" value="1"/>
</dbReference>
<evidence type="ECO:0000313" key="6">
    <source>
        <dbReference type="EMBL" id="EGG06995.1"/>
    </source>
</evidence>
<dbReference type="FunCoup" id="F4RKR3">
    <property type="interactions" value="210"/>
</dbReference>
<dbReference type="GO" id="GO:0071543">
    <property type="term" value="P:diphosphoinositol polyphosphate metabolic process"/>
    <property type="evidence" value="ECO:0007669"/>
    <property type="project" value="TreeGrafter"/>
</dbReference>
<dbReference type="GO" id="GO:0034431">
    <property type="term" value="F:bis(5'-adenosyl)-hexaphosphatase activity"/>
    <property type="evidence" value="ECO:0007669"/>
    <property type="project" value="TreeGrafter"/>
</dbReference>
<sequence>MTDFLLVSSRKHLDSWIFPKGQIEVDIDGNHSGRSALREAWEEAGIRGKVIRQLHQSQDKKPHKKSSSTSTHFIPRAEYTFWLIEVIEELNEWPERLERERKWVKRKEASDLVSWRQDGQVEALSKVLDSEICGLNSEGETVSASYTTC</sequence>
<dbReference type="CDD" id="cd04666">
    <property type="entry name" value="NUDIX_DIPP2_like_Nudt4"/>
    <property type="match status" value="1"/>
</dbReference>
<dbReference type="PANTHER" id="PTHR12629:SF0">
    <property type="entry name" value="DIPHOSPHOINOSITOL-POLYPHOSPHATE DIPHOSPHATASE"/>
    <property type="match status" value="1"/>
</dbReference>
<keyword evidence="3" id="KW-0378">Hydrolase</keyword>
<keyword evidence="4" id="KW-0460">Magnesium</keyword>
<dbReference type="VEuPathDB" id="FungiDB:MELLADRAFT_106239"/>
<evidence type="ECO:0000259" key="5">
    <source>
        <dbReference type="PROSITE" id="PS51462"/>
    </source>
</evidence>
<dbReference type="InterPro" id="IPR000086">
    <property type="entry name" value="NUDIX_hydrolase_dom"/>
</dbReference>
<keyword evidence="2" id="KW-0479">Metal-binding</keyword>
<dbReference type="GO" id="GO:0000298">
    <property type="term" value="F:endopolyphosphatase activity"/>
    <property type="evidence" value="ECO:0007669"/>
    <property type="project" value="TreeGrafter"/>
</dbReference>